<dbReference type="PANTHER" id="PTHR38459:SF1">
    <property type="entry name" value="PROPHAGE BACTOPRENOL-LINKED GLUCOSE TRANSLOCASE HOMOLOG"/>
    <property type="match status" value="1"/>
</dbReference>
<reference evidence="9" key="1">
    <citation type="journal article" date="2019" name="Int. J. Syst. Evol. Microbiol.">
        <title>The Global Catalogue of Microorganisms (GCM) 10K type strain sequencing project: providing services to taxonomists for standard genome sequencing and annotation.</title>
        <authorList>
            <consortium name="The Broad Institute Genomics Platform"/>
            <consortium name="The Broad Institute Genome Sequencing Center for Infectious Disease"/>
            <person name="Wu L."/>
            <person name="Ma J."/>
        </authorList>
    </citation>
    <scope>NUCLEOTIDE SEQUENCE [LARGE SCALE GENOMIC DNA]</scope>
    <source>
        <strain evidence="9">KCTC 12907</strain>
    </source>
</reference>
<feature type="transmembrane region" description="Helical" evidence="6">
    <location>
        <begin position="103"/>
        <end position="124"/>
    </location>
</feature>
<feature type="transmembrane region" description="Helical" evidence="6">
    <location>
        <begin position="12"/>
        <end position="34"/>
    </location>
</feature>
<comment type="caution">
    <text evidence="8">The sequence shown here is derived from an EMBL/GenBank/DDBJ whole genome shotgun (WGS) entry which is preliminary data.</text>
</comment>
<evidence type="ECO:0000313" key="8">
    <source>
        <dbReference type="EMBL" id="MFC7152564.1"/>
    </source>
</evidence>
<dbReference type="Pfam" id="PF04138">
    <property type="entry name" value="GtrA_DPMS_TM"/>
    <property type="match status" value="1"/>
</dbReference>
<comment type="subcellular location">
    <subcellularLocation>
        <location evidence="1">Membrane</location>
        <topology evidence="1">Multi-pass membrane protein</topology>
    </subcellularLocation>
</comment>
<sequence>MLRLTEGLKMAKYALVGGLNTGVDFAVFCALVYGLGVPSAGAQVVSYLAGTANSYLLNRYWTFGVRGKRSGAEMLRFVLVNAVSFAAATAALLGLEYGGLEPAAAKAVSVFVSLAVNYAGYRLWVFGGKRQPGRGQIGESES</sequence>
<comment type="similarity">
    <text evidence="2">Belongs to the GtrA family.</text>
</comment>
<dbReference type="RefSeq" id="WP_378044193.1">
    <property type="nucleotide sequence ID" value="NZ_JBHMDN010000003.1"/>
</dbReference>
<dbReference type="EMBL" id="JBHTAI010000023">
    <property type="protein sequence ID" value="MFC7152564.1"/>
    <property type="molecule type" value="Genomic_DNA"/>
</dbReference>
<feature type="transmembrane region" description="Helical" evidence="6">
    <location>
        <begin position="40"/>
        <end position="57"/>
    </location>
</feature>
<evidence type="ECO:0000256" key="5">
    <source>
        <dbReference type="ARBA" id="ARBA00023136"/>
    </source>
</evidence>
<keyword evidence="5 6" id="KW-0472">Membrane</keyword>
<dbReference type="PANTHER" id="PTHR38459">
    <property type="entry name" value="PROPHAGE BACTOPRENOL-LINKED GLUCOSE TRANSLOCASE HOMOLOG"/>
    <property type="match status" value="1"/>
</dbReference>
<feature type="transmembrane region" description="Helical" evidence="6">
    <location>
        <begin position="78"/>
        <end position="97"/>
    </location>
</feature>
<organism evidence="8 9">
    <name type="scientific">Cohnella cellulosilytica</name>
    <dbReference type="NCBI Taxonomy" id="986710"/>
    <lineage>
        <taxon>Bacteria</taxon>
        <taxon>Bacillati</taxon>
        <taxon>Bacillota</taxon>
        <taxon>Bacilli</taxon>
        <taxon>Bacillales</taxon>
        <taxon>Paenibacillaceae</taxon>
        <taxon>Cohnella</taxon>
    </lineage>
</organism>
<name>A0ABW2FKQ0_9BACL</name>
<keyword evidence="4 6" id="KW-1133">Transmembrane helix</keyword>
<evidence type="ECO:0000256" key="4">
    <source>
        <dbReference type="ARBA" id="ARBA00022989"/>
    </source>
</evidence>
<evidence type="ECO:0000256" key="3">
    <source>
        <dbReference type="ARBA" id="ARBA00022692"/>
    </source>
</evidence>
<gene>
    <name evidence="8" type="ORF">ACFQMJ_28845</name>
</gene>
<evidence type="ECO:0000256" key="2">
    <source>
        <dbReference type="ARBA" id="ARBA00009399"/>
    </source>
</evidence>
<feature type="domain" description="GtrA/DPMS transmembrane" evidence="7">
    <location>
        <begin position="12"/>
        <end position="126"/>
    </location>
</feature>
<dbReference type="Proteomes" id="UP001596378">
    <property type="component" value="Unassembled WGS sequence"/>
</dbReference>
<evidence type="ECO:0000256" key="1">
    <source>
        <dbReference type="ARBA" id="ARBA00004141"/>
    </source>
</evidence>
<evidence type="ECO:0000259" key="7">
    <source>
        <dbReference type="Pfam" id="PF04138"/>
    </source>
</evidence>
<evidence type="ECO:0000313" key="9">
    <source>
        <dbReference type="Proteomes" id="UP001596378"/>
    </source>
</evidence>
<keyword evidence="3 6" id="KW-0812">Transmembrane</keyword>
<accession>A0ABW2FKQ0</accession>
<dbReference type="InterPro" id="IPR051401">
    <property type="entry name" value="GtrA_CellWall_Glycosyl"/>
</dbReference>
<proteinExistence type="inferred from homology"/>
<keyword evidence="9" id="KW-1185">Reference proteome</keyword>
<dbReference type="InterPro" id="IPR007267">
    <property type="entry name" value="GtrA_DPMS_TM"/>
</dbReference>
<evidence type="ECO:0000256" key="6">
    <source>
        <dbReference type="SAM" id="Phobius"/>
    </source>
</evidence>
<protein>
    <submittedName>
        <fullName evidence="8">GtrA family protein</fullName>
    </submittedName>
</protein>